<dbReference type="Proteomes" id="UP000001805">
    <property type="component" value="Chromosome 5, Linkage Group VI"/>
</dbReference>
<feature type="region of interest" description="Disordered" evidence="1">
    <location>
        <begin position="1"/>
        <end position="32"/>
    </location>
</feature>
<dbReference type="EMBL" id="CM002241">
    <property type="protein sequence ID" value="ESA42263.1"/>
    <property type="molecule type" value="Genomic_DNA"/>
</dbReference>
<dbReference type="RefSeq" id="XP_011395098.1">
    <property type="nucleotide sequence ID" value="XM_011396796.1"/>
</dbReference>
<feature type="region of interest" description="Disordered" evidence="1">
    <location>
        <begin position="90"/>
        <end position="115"/>
    </location>
</feature>
<dbReference type="InParanoid" id="V5IKS2"/>
<keyword evidence="4" id="KW-1185">Reference proteome</keyword>
<gene>
    <name evidence="3" type="ORF">NCU17116</name>
</gene>
<dbReference type="VEuPathDB" id="FungiDB:NCU17116"/>
<reference evidence="3 4" key="1">
    <citation type="journal article" date="2003" name="Nature">
        <title>The genome sequence of the filamentous fungus Neurospora crassa.</title>
        <authorList>
            <person name="Galagan J.E."/>
            <person name="Calvo S.E."/>
            <person name="Borkovich K.A."/>
            <person name="Selker E.U."/>
            <person name="Read N.D."/>
            <person name="Jaffe D."/>
            <person name="FitzHugh W."/>
            <person name="Ma L.J."/>
            <person name="Smirnov S."/>
            <person name="Purcell S."/>
            <person name="Rehman B."/>
            <person name="Elkins T."/>
            <person name="Engels R."/>
            <person name="Wang S."/>
            <person name="Nielsen C.B."/>
            <person name="Butler J."/>
            <person name="Endrizzi M."/>
            <person name="Qui D."/>
            <person name="Ianakiev P."/>
            <person name="Bell-Pedersen D."/>
            <person name="Nelson M.A."/>
            <person name="Werner-Washburne M."/>
            <person name="Selitrennikoff C.P."/>
            <person name="Kinsey J.A."/>
            <person name="Braun E.L."/>
            <person name="Zelter A."/>
            <person name="Schulte U."/>
            <person name="Kothe G.O."/>
            <person name="Jedd G."/>
            <person name="Mewes W."/>
            <person name="Staben C."/>
            <person name="Marcotte E."/>
            <person name="Greenberg D."/>
            <person name="Roy A."/>
            <person name="Foley K."/>
            <person name="Naylor J."/>
            <person name="Stange-Thomann N."/>
            <person name="Barrett R."/>
            <person name="Gnerre S."/>
            <person name="Kamal M."/>
            <person name="Kamvysselis M."/>
            <person name="Mauceli E."/>
            <person name="Bielke C."/>
            <person name="Rudd S."/>
            <person name="Frishman D."/>
            <person name="Krystofova S."/>
            <person name="Rasmussen C."/>
            <person name="Metzenberg R.L."/>
            <person name="Perkins D.D."/>
            <person name="Kroken S."/>
            <person name="Cogoni C."/>
            <person name="Macino G."/>
            <person name="Catcheside D."/>
            <person name="Li W."/>
            <person name="Pratt R.J."/>
            <person name="Osmani S.A."/>
            <person name="DeSouza C.P."/>
            <person name="Glass L."/>
            <person name="Orbach M.J."/>
            <person name="Berglund J.A."/>
            <person name="Voelker R."/>
            <person name="Yarden O."/>
            <person name="Plamann M."/>
            <person name="Seiler S."/>
            <person name="Dunlap J."/>
            <person name="Radford A."/>
            <person name="Aramayo R."/>
            <person name="Natvig D.O."/>
            <person name="Alex L.A."/>
            <person name="Mannhaupt G."/>
            <person name="Ebbole D.J."/>
            <person name="Freitag M."/>
            <person name="Paulsen I."/>
            <person name="Sachs M.S."/>
            <person name="Lander E.S."/>
            <person name="Nusbaum C."/>
            <person name="Birren B."/>
        </authorList>
    </citation>
    <scope>NUCLEOTIDE SEQUENCE [LARGE SCALE GENOMIC DNA]</scope>
    <source>
        <strain evidence="4">ATCC 24698 / 74-OR23-1A / CBS 708.71 / DSM 1257 / FGSC 987</strain>
    </source>
</reference>
<evidence type="ECO:0000313" key="4">
    <source>
        <dbReference type="Proteomes" id="UP000001805"/>
    </source>
</evidence>
<evidence type="ECO:0000313" key="3">
    <source>
        <dbReference type="EMBL" id="ESA42263.1"/>
    </source>
</evidence>
<dbReference type="GeneID" id="23569808"/>
<evidence type="ECO:0000256" key="1">
    <source>
        <dbReference type="SAM" id="MobiDB-lite"/>
    </source>
</evidence>
<organism evidence="3 4">
    <name type="scientific">Neurospora crassa (strain ATCC 24698 / 74-OR23-1A / CBS 708.71 / DSM 1257 / FGSC 987)</name>
    <dbReference type="NCBI Taxonomy" id="367110"/>
    <lineage>
        <taxon>Eukaryota</taxon>
        <taxon>Fungi</taxon>
        <taxon>Dikarya</taxon>
        <taxon>Ascomycota</taxon>
        <taxon>Pezizomycotina</taxon>
        <taxon>Sordariomycetes</taxon>
        <taxon>Sordariomycetidae</taxon>
        <taxon>Sordariales</taxon>
        <taxon>Sordariaceae</taxon>
        <taxon>Neurospora</taxon>
    </lineage>
</organism>
<keyword evidence="2" id="KW-0472">Membrane</keyword>
<keyword evidence="2" id="KW-0812">Transmembrane</keyword>
<dbReference type="AlphaFoldDB" id="V5IKS2"/>
<accession>V5IKS2</accession>
<protein>
    <submittedName>
        <fullName evidence="3">Uncharacterized protein</fullName>
    </submittedName>
</protein>
<keyword evidence="2" id="KW-1133">Transmembrane helix</keyword>
<evidence type="ECO:0000256" key="2">
    <source>
        <dbReference type="SAM" id="Phobius"/>
    </source>
</evidence>
<proteinExistence type="predicted"/>
<feature type="compositionally biased region" description="Low complexity" evidence="1">
    <location>
        <begin position="91"/>
        <end position="103"/>
    </location>
</feature>
<feature type="compositionally biased region" description="Low complexity" evidence="1">
    <location>
        <begin position="16"/>
        <end position="31"/>
    </location>
</feature>
<sequence length="115" mass="12458">MLLGRTVSLSHRSSQTTYTNDNNNNNNTTTTISSADDLNFRAETYPTAPNTFRPRGNDVIAIIIIVLFIVLAAIAFGIYRLVSVARKAHGTVTTSSSGSSTSLTDDDEHSHSRGR</sequence>
<feature type="transmembrane region" description="Helical" evidence="2">
    <location>
        <begin position="59"/>
        <end position="79"/>
    </location>
</feature>
<name>V5IKS2_NEUCR</name>
<dbReference type="KEGG" id="ncr:NCU17116"/>